<dbReference type="GO" id="GO:0004222">
    <property type="term" value="F:metalloendopeptidase activity"/>
    <property type="evidence" value="ECO:0007669"/>
    <property type="project" value="InterPro"/>
</dbReference>
<accession>A0A9J6GPY6</accession>
<dbReference type="VEuPathDB" id="VectorBase:HLOH_043279"/>
<organism evidence="4 5">
    <name type="scientific">Haemaphysalis longicornis</name>
    <name type="common">Bush tick</name>
    <dbReference type="NCBI Taxonomy" id="44386"/>
    <lineage>
        <taxon>Eukaryota</taxon>
        <taxon>Metazoa</taxon>
        <taxon>Ecdysozoa</taxon>
        <taxon>Arthropoda</taxon>
        <taxon>Chelicerata</taxon>
        <taxon>Arachnida</taxon>
        <taxon>Acari</taxon>
        <taxon>Parasitiformes</taxon>
        <taxon>Ixodida</taxon>
        <taxon>Ixodoidea</taxon>
        <taxon>Ixodidae</taxon>
        <taxon>Haemaphysalinae</taxon>
        <taxon>Haemaphysalis</taxon>
    </lineage>
</organism>
<keyword evidence="2" id="KW-0812">Transmembrane</keyword>
<protein>
    <recommendedName>
        <fullName evidence="3">Peptidase M13 N-terminal domain-containing protein</fullName>
    </recommendedName>
</protein>
<comment type="caution">
    <text evidence="4">The sequence shown here is derived from an EMBL/GenBank/DDBJ whole genome shotgun (WGS) entry which is preliminary data.</text>
</comment>
<keyword evidence="5" id="KW-1185">Reference proteome</keyword>
<dbReference type="EMBL" id="JABSTR010000008">
    <property type="protein sequence ID" value="KAH9376712.1"/>
    <property type="molecule type" value="Genomic_DNA"/>
</dbReference>
<proteinExistence type="inferred from homology"/>
<evidence type="ECO:0000256" key="1">
    <source>
        <dbReference type="ARBA" id="ARBA00007357"/>
    </source>
</evidence>
<dbReference type="InterPro" id="IPR024079">
    <property type="entry name" value="MetalloPept_cat_dom_sf"/>
</dbReference>
<dbReference type="InterPro" id="IPR042089">
    <property type="entry name" value="Peptidase_M13_dom_2"/>
</dbReference>
<dbReference type="PANTHER" id="PTHR11733">
    <property type="entry name" value="ZINC METALLOPROTEASE FAMILY M13 NEPRILYSIN-RELATED"/>
    <property type="match status" value="1"/>
</dbReference>
<dbReference type="InterPro" id="IPR008753">
    <property type="entry name" value="Peptidase_M13_N"/>
</dbReference>
<evidence type="ECO:0000259" key="3">
    <source>
        <dbReference type="Pfam" id="PF05649"/>
    </source>
</evidence>
<dbReference type="Pfam" id="PF05649">
    <property type="entry name" value="Peptidase_M13_N"/>
    <property type="match status" value="1"/>
</dbReference>
<dbReference type="AlphaFoldDB" id="A0A9J6GPY6"/>
<name>A0A9J6GPY6_HAELO</name>
<dbReference type="PROSITE" id="PS51885">
    <property type="entry name" value="NEPRILYSIN"/>
    <property type="match status" value="1"/>
</dbReference>
<dbReference type="Proteomes" id="UP000821853">
    <property type="component" value="Unassembled WGS sequence"/>
</dbReference>
<dbReference type="GO" id="GO:0005886">
    <property type="term" value="C:plasma membrane"/>
    <property type="evidence" value="ECO:0007669"/>
    <property type="project" value="TreeGrafter"/>
</dbReference>
<reference evidence="4 5" key="1">
    <citation type="journal article" date="2020" name="Cell">
        <title>Large-Scale Comparative Analyses of Tick Genomes Elucidate Their Genetic Diversity and Vector Capacities.</title>
        <authorList>
            <consortium name="Tick Genome and Microbiome Consortium (TIGMIC)"/>
            <person name="Jia N."/>
            <person name="Wang J."/>
            <person name="Shi W."/>
            <person name="Du L."/>
            <person name="Sun Y."/>
            <person name="Zhan W."/>
            <person name="Jiang J.F."/>
            <person name="Wang Q."/>
            <person name="Zhang B."/>
            <person name="Ji P."/>
            <person name="Bell-Sakyi L."/>
            <person name="Cui X.M."/>
            <person name="Yuan T.T."/>
            <person name="Jiang B.G."/>
            <person name="Yang W.F."/>
            <person name="Lam T.T."/>
            <person name="Chang Q.C."/>
            <person name="Ding S.J."/>
            <person name="Wang X.J."/>
            <person name="Zhu J.G."/>
            <person name="Ruan X.D."/>
            <person name="Zhao L."/>
            <person name="Wei J.T."/>
            <person name="Ye R.Z."/>
            <person name="Que T.C."/>
            <person name="Du C.H."/>
            <person name="Zhou Y.H."/>
            <person name="Cheng J.X."/>
            <person name="Dai P.F."/>
            <person name="Guo W.B."/>
            <person name="Han X.H."/>
            <person name="Huang E.J."/>
            <person name="Li L.F."/>
            <person name="Wei W."/>
            <person name="Gao Y.C."/>
            <person name="Liu J.Z."/>
            <person name="Shao H.Z."/>
            <person name="Wang X."/>
            <person name="Wang C.C."/>
            <person name="Yang T.C."/>
            <person name="Huo Q.B."/>
            <person name="Li W."/>
            <person name="Chen H.Y."/>
            <person name="Chen S.E."/>
            <person name="Zhou L.G."/>
            <person name="Ni X.B."/>
            <person name="Tian J.H."/>
            <person name="Sheng Y."/>
            <person name="Liu T."/>
            <person name="Pan Y.S."/>
            <person name="Xia L.Y."/>
            <person name="Li J."/>
            <person name="Zhao F."/>
            <person name="Cao W.C."/>
        </authorList>
    </citation>
    <scope>NUCLEOTIDE SEQUENCE [LARGE SCALE GENOMIC DNA]</scope>
    <source>
        <strain evidence="4">HaeL-2018</strain>
    </source>
</reference>
<evidence type="ECO:0000256" key="2">
    <source>
        <dbReference type="SAM" id="Phobius"/>
    </source>
</evidence>
<dbReference type="GO" id="GO:0016485">
    <property type="term" value="P:protein processing"/>
    <property type="evidence" value="ECO:0007669"/>
    <property type="project" value="TreeGrafter"/>
</dbReference>
<dbReference type="OrthoDB" id="8033935at2759"/>
<dbReference type="Gene3D" id="3.40.390.10">
    <property type="entry name" value="Collagenase (Catalytic Domain)"/>
    <property type="match status" value="1"/>
</dbReference>
<evidence type="ECO:0000313" key="4">
    <source>
        <dbReference type="EMBL" id="KAH9376712.1"/>
    </source>
</evidence>
<sequence length="506" mass="56133">MPDTEELISPGRYYLCFCNYATFVVLLIGLTIVAMGVLSYLVVPKRPTPSYVIVNFTDEESEKAPSSPPALRGGTAKPTLAERDICSSRKCDQEADRILGAVNASLDPCDDFYAYVCSAWMKRHEPGEAEDKTSVDYDLLDAYSRFLEGVLSWKNSELPTAKLLYDTCVNPPVGLFKELITTFFYLVGLQRWPYSVSDRVLAADVSSKVGSLHRLLGEDSLFHLTVVERRDGTHPAMSITQPRLLVGRAKDLPLAYFLFLSKAHKALMNHIDKPMHTSVAAVEMDLARRAGPTTASDCADPISKCIVKHLNHLPASRILHWPLLAQEAFGEKMVALNQIVETSNFDYLVSFSDKMPQALRKTDLLNYMAFRVCMVLSPLIGNATLRDHLASICIRSQPALARAPACCPLLSPSPGPFRARAGNAARLRPLRDQAHLEGAPVPRFGASQLHALRFFEPRFQGKVFAGIRPACCSQARRREMGTVDATAFLQQDIPDELLCWFLSRGI</sequence>
<feature type="domain" description="Peptidase M13 N-terminal" evidence="3">
    <location>
        <begin position="108"/>
        <end position="382"/>
    </location>
</feature>
<evidence type="ECO:0000313" key="5">
    <source>
        <dbReference type="Proteomes" id="UP000821853"/>
    </source>
</evidence>
<feature type="transmembrane region" description="Helical" evidence="2">
    <location>
        <begin position="20"/>
        <end position="43"/>
    </location>
</feature>
<keyword evidence="2" id="KW-1133">Transmembrane helix</keyword>
<keyword evidence="2" id="KW-0472">Membrane</keyword>
<dbReference type="Gene3D" id="1.10.1380.10">
    <property type="entry name" value="Neutral endopeptidase , domain2"/>
    <property type="match status" value="1"/>
</dbReference>
<dbReference type="SUPFAM" id="SSF55486">
    <property type="entry name" value="Metalloproteases ('zincins'), catalytic domain"/>
    <property type="match status" value="1"/>
</dbReference>
<dbReference type="PANTHER" id="PTHR11733:SF241">
    <property type="entry name" value="GH26575P-RELATED"/>
    <property type="match status" value="1"/>
</dbReference>
<gene>
    <name evidence="4" type="ORF">HPB48_013311</name>
</gene>
<dbReference type="InterPro" id="IPR000718">
    <property type="entry name" value="Peptidase_M13"/>
</dbReference>
<comment type="similarity">
    <text evidence="1">Belongs to the peptidase M13 family.</text>
</comment>